<dbReference type="Pfam" id="PF13330">
    <property type="entry name" value="Mucin2_WxxW"/>
    <property type="match status" value="1"/>
</dbReference>
<name>A0ABP0GSF5_CLALP</name>
<keyword evidence="6" id="KW-0812">Transmembrane</keyword>
<keyword evidence="4" id="KW-0325">Glycoprotein</keyword>
<evidence type="ECO:0000256" key="6">
    <source>
        <dbReference type="SAM" id="Phobius"/>
    </source>
</evidence>
<sequence>MRMLNKFLLRGMNLPVSNKNRVLYCVVVLIVTETSLSIHIFFPMTVVITPLSFDYMTCRTQLHVLCCSSGDWSQWMNNDDYSPFTGDNNTFTNLRRIYSFCSFPTAIECRDAWNPDIPFALIQQDRVLCDPSEGLLCDTENLQKRPENSRRNLYCHDYELRVWCCDCPETTTPPTTTMEQTSEYSNLSYSDSVPPADLLHNNTDDTQVVKKNLDYVLPLSIIAVIILGAVILFVLIVCIILNARGRKRSKYSHDYMEGATYTQRPVSFTDFDRRGSSDSSSSLSVSSSGVSSPSSKLTQLERGKLQFVPTDHGADPDVIPIPIHAADAIDHIPEQRRWLPDEYERSLEKQGAKDVKKSIFTRSFPPANKGIQFVDSACVSADAN</sequence>
<proteinExistence type="predicted"/>
<comment type="caution">
    <text evidence="8">The sequence shown here is derived from an EMBL/GenBank/DDBJ whole genome shotgun (WGS) entry which is preliminary data.</text>
</comment>
<reference evidence="8 9" key="1">
    <citation type="submission" date="2024-02" db="EMBL/GenBank/DDBJ databases">
        <authorList>
            <person name="Daric V."/>
            <person name="Darras S."/>
        </authorList>
    </citation>
    <scope>NUCLEOTIDE SEQUENCE [LARGE SCALE GENOMIC DNA]</scope>
</reference>
<evidence type="ECO:0000256" key="1">
    <source>
        <dbReference type="ARBA" id="ARBA00004613"/>
    </source>
</evidence>
<keyword evidence="6" id="KW-0472">Membrane</keyword>
<protein>
    <recommendedName>
        <fullName evidence="7">WxxW domain-containing protein</fullName>
    </recommendedName>
</protein>
<evidence type="ECO:0000313" key="9">
    <source>
        <dbReference type="Proteomes" id="UP001642483"/>
    </source>
</evidence>
<feature type="transmembrane region" description="Helical" evidence="6">
    <location>
        <begin position="21"/>
        <end position="42"/>
    </location>
</feature>
<gene>
    <name evidence="8" type="ORF">CVLEPA_LOCUS28025</name>
</gene>
<keyword evidence="2" id="KW-0964">Secreted</keyword>
<keyword evidence="3" id="KW-0732">Signal</keyword>
<feature type="domain" description="WxxW" evidence="7">
    <location>
        <begin position="72"/>
        <end position="164"/>
    </location>
</feature>
<evidence type="ECO:0000313" key="8">
    <source>
        <dbReference type="EMBL" id="CAK8694673.1"/>
    </source>
</evidence>
<evidence type="ECO:0000256" key="5">
    <source>
        <dbReference type="SAM" id="MobiDB-lite"/>
    </source>
</evidence>
<comment type="subcellular location">
    <subcellularLocation>
        <location evidence="1">Secreted</location>
    </subcellularLocation>
</comment>
<feature type="transmembrane region" description="Helical" evidence="6">
    <location>
        <begin position="215"/>
        <end position="241"/>
    </location>
</feature>
<evidence type="ECO:0000259" key="7">
    <source>
        <dbReference type="Pfam" id="PF13330"/>
    </source>
</evidence>
<dbReference type="InterPro" id="IPR025155">
    <property type="entry name" value="WxxW_domain"/>
</dbReference>
<keyword evidence="9" id="KW-1185">Reference proteome</keyword>
<accession>A0ABP0GSF5</accession>
<organism evidence="8 9">
    <name type="scientific">Clavelina lepadiformis</name>
    <name type="common">Light-bulb sea squirt</name>
    <name type="synonym">Ascidia lepadiformis</name>
    <dbReference type="NCBI Taxonomy" id="159417"/>
    <lineage>
        <taxon>Eukaryota</taxon>
        <taxon>Metazoa</taxon>
        <taxon>Chordata</taxon>
        <taxon>Tunicata</taxon>
        <taxon>Ascidiacea</taxon>
        <taxon>Aplousobranchia</taxon>
        <taxon>Clavelinidae</taxon>
        <taxon>Clavelina</taxon>
    </lineage>
</organism>
<evidence type="ECO:0000256" key="2">
    <source>
        <dbReference type="ARBA" id="ARBA00022525"/>
    </source>
</evidence>
<keyword evidence="6" id="KW-1133">Transmembrane helix</keyword>
<dbReference type="EMBL" id="CAWYQH010000141">
    <property type="protein sequence ID" value="CAK8694673.1"/>
    <property type="molecule type" value="Genomic_DNA"/>
</dbReference>
<evidence type="ECO:0000256" key="3">
    <source>
        <dbReference type="ARBA" id="ARBA00022729"/>
    </source>
</evidence>
<feature type="compositionally biased region" description="Low complexity" evidence="5">
    <location>
        <begin position="277"/>
        <end position="295"/>
    </location>
</feature>
<evidence type="ECO:0000256" key="4">
    <source>
        <dbReference type="ARBA" id="ARBA00023180"/>
    </source>
</evidence>
<feature type="region of interest" description="Disordered" evidence="5">
    <location>
        <begin position="269"/>
        <end position="298"/>
    </location>
</feature>
<dbReference type="Proteomes" id="UP001642483">
    <property type="component" value="Unassembled WGS sequence"/>
</dbReference>